<evidence type="ECO:0000256" key="7">
    <source>
        <dbReference type="ARBA" id="ARBA00023237"/>
    </source>
</evidence>
<gene>
    <name evidence="8" type="ORF">SAMN04488541_101425</name>
</gene>
<dbReference type="Gene3D" id="1.20.1600.10">
    <property type="entry name" value="Outer membrane efflux proteins (OEP)"/>
    <property type="match status" value="1"/>
</dbReference>
<evidence type="ECO:0000313" key="9">
    <source>
        <dbReference type="Proteomes" id="UP000199513"/>
    </source>
</evidence>
<dbReference type="InterPro" id="IPR003423">
    <property type="entry name" value="OMP_efflux"/>
</dbReference>
<dbReference type="GO" id="GO:0015288">
    <property type="term" value="F:porin activity"/>
    <property type="evidence" value="ECO:0007669"/>
    <property type="project" value="TreeGrafter"/>
</dbReference>
<keyword evidence="7" id="KW-0998">Cell outer membrane</keyword>
<comment type="subcellular location">
    <subcellularLocation>
        <location evidence="1">Cell outer membrane</location>
    </subcellularLocation>
</comment>
<keyword evidence="3" id="KW-0813">Transport</keyword>
<evidence type="ECO:0000256" key="2">
    <source>
        <dbReference type="ARBA" id="ARBA00007613"/>
    </source>
</evidence>
<evidence type="ECO:0000256" key="5">
    <source>
        <dbReference type="ARBA" id="ARBA00022692"/>
    </source>
</evidence>
<accession>A0A1I2FIU9</accession>
<dbReference type="GO" id="GO:0015562">
    <property type="term" value="F:efflux transmembrane transporter activity"/>
    <property type="evidence" value="ECO:0007669"/>
    <property type="project" value="InterPro"/>
</dbReference>
<evidence type="ECO:0000313" key="8">
    <source>
        <dbReference type="EMBL" id="SFF05205.1"/>
    </source>
</evidence>
<dbReference type="Pfam" id="PF02321">
    <property type="entry name" value="OEP"/>
    <property type="match status" value="2"/>
</dbReference>
<keyword evidence="9" id="KW-1185">Reference proteome</keyword>
<organism evidence="8 9">
    <name type="scientific">Thermoflexibacter ruber</name>
    <dbReference type="NCBI Taxonomy" id="1003"/>
    <lineage>
        <taxon>Bacteria</taxon>
        <taxon>Pseudomonadati</taxon>
        <taxon>Bacteroidota</taxon>
        <taxon>Cytophagia</taxon>
        <taxon>Cytophagales</taxon>
        <taxon>Thermoflexibacteraceae</taxon>
        <taxon>Thermoflexibacter</taxon>
    </lineage>
</organism>
<keyword evidence="4" id="KW-1134">Transmembrane beta strand</keyword>
<name>A0A1I2FIU9_9BACT</name>
<evidence type="ECO:0000256" key="4">
    <source>
        <dbReference type="ARBA" id="ARBA00022452"/>
    </source>
</evidence>
<evidence type="ECO:0000256" key="1">
    <source>
        <dbReference type="ARBA" id="ARBA00004442"/>
    </source>
</evidence>
<dbReference type="GO" id="GO:0009279">
    <property type="term" value="C:cell outer membrane"/>
    <property type="evidence" value="ECO:0007669"/>
    <property type="project" value="UniProtKB-SubCell"/>
</dbReference>
<protein>
    <submittedName>
        <fullName evidence="8">Outer membrane protein</fullName>
    </submittedName>
</protein>
<keyword evidence="6" id="KW-0472">Membrane</keyword>
<dbReference type="OrthoDB" id="9811587at2"/>
<reference evidence="8 9" key="1">
    <citation type="submission" date="2016-10" db="EMBL/GenBank/DDBJ databases">
        <authorList>
            <person name="de Groot N.N."/>
        </authorList>
    </citation>
    <scope>NUCLEOTIDE SEQUENCE [LARGE SCALE GENOMIC DNA]</scope>
    <source>
        <strain>GEY</strain>
        <strain evidence="9">DSM 9560</strain>
    </source>
</reference>
<proteinExistence type="inferred from homology"/>
<evidence type="ECO:0000256" key="3">
    <source>
        <dbReference type="ARBA" id="ARBA00022448"/>
    </source>
</evidence>
<comment type="similarity">
    <text evidence="2">Belongs to the outer membrane factor (OMF) (TC 1.B.17) family.</text>
</comment>
<dbReference type="Proteomes" id="UP000199513">
    <property type="component" value="Unassembled WGS sequence"/>
</dbReference>
<evidence type="ECO:0000256" key="6">
    <source>
        <dbReference type="ARBA" id="ARBA00023136"/>
    </source>
</evidence>
<keyword evidence="5" id="KW-0812">Transmembrane</keyword>
<dbReference type="SUPFAM" id="SSF56954">
    <property type="entry name" value="Outer membrane efflux proteins (OEP)"/>
    <property type="match status" value="1"/>
</dbReference>
<dbReference type="AlphaFoldDB" id="A0A1I2FIU9"/>
<dbReference type="PANTHER" id="PTHR30026">
    <property type="entry name" value="OUTER MEMBRANE PROTEIN TOLC"/>
    <property type="match status" value="1"/>
</dbReference>
<sequence>MYKLNFFIEKQRITLSTMYNNLSFKTLGMRKTTFLATFFIFIWGISPLLAQQKWDLQKCLDYASGNNVQLKIAGLPQEANQANLLQSQMQLLPNLNLGGGQGWQFGRNIDPFTNLFTNDPVRTNNFFLSTNVTIFNGFRQMNAIKQNRSILEASRYDYEQTRNDIFLNVVNAYIQIIFNQELLQVARLQLQNTQEQLDRTLKQIEAGAAAEVAKYDLLSQRANNELQITTAENNLAFAYLRLKQLLQIPLEQPFEVVIPEIPEPDESGLVQTVQSIWEVAETSQPNIKSADLNIKVAELGVDLAKGNAYPSITANAQVLSGYSSQGVIRSVIDRGTTTQVIGFLTDDFTKTVSTFVQDRTVNIERNPWGSQVDENLRQTIGINLNIPIFNRWQVRNGIANAKIQLERNKLQALNIRNQVRQTIEQAYNDAKAASRTYASNKVRVNALTETFKVQEQRFLVGAGNSFDFAIARNNLNIAQSDLIRSKYEFVFRMKILDFYAGRELKF</sequence>
<dbReference type="STRING" id="1003.SAMN04488541_101425"/>
<dbReference type="GO" id="GO:1990281">
    <property type="term" value="C:efflux pump complex"/>
    <property type="evidence" value="ECO:0007669"/>
    <property type="project" value="TreeGrafter"/>
</dbReference>
<dbReference type="PANTHER" id="PTHR30026:SF20">
    <property type="entry name" value="OUTER MEMBRANE PROTEIN TOLC"/>
    <property type="match status" value="1"/>
</dbReference>
<dbReference type="EMBL" id="FONY01000014">
    <property type="protein sequence ID" value="SFF05205.1"/>
    <property type="molecule type" value="Genomic_DNA"/>
</dbReference>
<dbReference type="InterPro" id="IPR051906">
    <property type="entry name" value="TolC-like"/>
</dbReference>